<gene>
    <name evidence="2" type="ORF">LCGC14_1518050</name>
</gene>
<sequence>MGAAEHERETQSQNSHVRRDAGPGVARCLSEGAPGGRYILAAGDMLPTETSREKVELMLEMSNTWSY</sequence>
<feature type="region of interest" description="Disordered" evidence="1">
    <location>
        <begin position="1"/>
        <end position="32"/>
    </location>
</feature>
<accession>A0A0F9JKB4</accession>
<evidence type="ECO:0000256" key="1">
    <source>
        <dbReference type="SAM" id="MobiDB-lite"/>
    </source>
</evidence>
<dbReference type="InterPro" id="IPR038071">
    <property type="entry name" value="UROD/MetE-like_sf"/>
</dbReference>
<dbReference type="EMBL" id="LAZR01011225">
    <property type="protein sequence ID" value="KKM62796.1"/>
    <property type="molecule type" value="Genomic_DNA"/>
</dbReference>
<comment type="caution">
    <text evidence="2">The sequence shown here is derived from an EMBL/GenBank/DDBJ whole genome shotgun (WGS) entry which is preliminary data.</text>
</comment>
<reference evidence="2" key="1">
    <citation type="journal article" date="2015" name="Nature">
        <title>Complex archaea that bridge the gap between prokaryotes and eukaryotes.</title>
        <authorList>
            <person name="Spang A."/>
            <person name="Saw J.H."/>
            <person name="Jorgensen S.L."/>
            <person name="Zaremba-Niedzwiedzka K."/>
            <person name="Martijn J."/>
            <person name="Lind A.E."/>
            <person name="van Eijk R."/>
            <person name="Schleper C."/>
            <person name="Guy L."/>
            <person name="Ettema T.J."/>
        </authorList>
    </citation>
    <scope>NUCLEOTIDE SEQUENCE</scope>
</reference>
<dbReference type="AlphaFoldDB" id="A0A0F9JKB4"/>
<feature type="compositionally biased region" description="Basic and acidic residues" evidence="1">
    <location>
        <begin position="1"/>
        <end position="10"/>
    </location>
</feature>
<organism evidence="2">
    <name type="scientific">marine sediment metagenome</name>
    <dbReference type="NCBI Taxonomy" id="412755"/>
    <lineage>
        <taxon>unclassified sequences</taxon>
        <taxon>metagenomes</taxon>
        <taxon>ecological metagenomes</taxon>
    </lineage>
</organism>
<dbReference type="Gene3D" id="3.20.20.210">
    <property type="match status" value="1"/>
</dbReference>
<evidence type="ECO:0000313" key="2">
    <source>
        <dbReference type="EMBL" id="KKM62796.1"/>
    </source>
</evidence>
<proteinExistence type="predicted"/>
<name>A0A0F9JKB4_9ZZZZ</name>
<protein>
    <submittedName>
        <fullName evidence="2">Uncharacterized protein</fullName>
    </submittedName>
</protein>